<name>G2EDE8_9FLAO</name>
<dbReference type="Proteomes" id="UP000003730">
    <property type="component" value="Unassembled WGS sequence"/>
</dbReference>
<dbReference type="eggNOG" id="ENOG5033IFV">
    <property type="taxonomic scope" value="Bacteria"/>
</dbReference>
<evidence type="ECO:0000313" key="2">
    <source>
        <dbReference type="Proteomes" id="UP000003730"/>
    </source>
</evidence>
<organism evidence="1 2">
    <name type="scientific">Bizionia argentinensis JUB59</name>
    <dbReference type="NCBI Taxonomy" id="1046627"/>
    <lineage>
        <taxon>Bacteria</taxon>
        <taxon>Pseudomonadati</taxon>
        <taxon>Bacteroidota</taxon>
        <taxon>Flavobacteriia</taxon>
        <taxon>Flavobacteriales</taxon>
        <taxon>Flavobacteriaceae</taxon>
        <taxon>Bizionia</taxon>
    </lineage>
</organism>
<evidence type="ECO:0000313" key="1">
    <source>
        <dbReference type="EMBL" id="EGV43463.1"/>
    </source>
</evidence>
<keyword evidence="2" id="KW-1185">Reference proteome</keyword>
<dbReference type="EMBL" id="AFXZ01000025">
    <property type="protein sequence ID" value="EGV43463.1"/>
    <property type="molecule type" value="Genomic_DNA"/>
</dbReference>
<accession>G2EDE8</accession>
<gene>
    <name evidence="1" type="ORF">BZARG_1297</name>
</gene>
<reference evidence="1 2" key="1">
    <citation type="journal article" date="2008" name="Int. J. Syst. Evol. Microbiol.">
        <title>Bizionia argentinensis sp. nov., isolated from surface marine water in Antarctica.</title>
        <authorList>
            <person name="Bercovich A."/>
            <person name="Vazquez S.C."/>
            <person name="Yankilevich P."/>
            <person name="Coria S.H."/>
            <person name="Foti M."/>
            <person name="Hernandez E."/>
            <person name="Vidal A."/>
            <person name="Ruberto L."/>
            <person name="Melo C."/>
            <person name="Marenssi S."/>
            <person name="Criscuolo M."/>
            <person name="Memoli M."/>
            <person name="Arguelles M."/>
            <person name="Mac Cormack W.P."/>
        </authorList>
    </citation>
    <scope>NUCLEOTIDE SEQUENCE [LARGE SCALE GENOMIC DNA]</scope>
    <source>
        <strain evidence="1 2">JUB59</strain>
    </source>
</reference>
<sequence>MKYFGILQREKFEKESIATQDEILVLNDFYEDVLHTGNISASEAFHKGVKVPLKSIVQPNRNLIDEFYKLLLNRYEHFIDNNFVGFFNEFNDEIYGLTTVEQKRVALKYFNILYKDLKVEGFNKIERNISVLGIENIGNENRLEYLSNRRKAYKKNAAIRSFIFEHLYGNLEFFSNELVNDNDIINEFICFESQLKILISLNDRFSFETDTYFSKAAKSKEVFYKYKNIFISIDSFITIHMTIDNLSENVPSSINCLYHVIDKLKLIKGSKSDFMIYLRNEHRIIITNIPKIELIVGSPTEQRVDGYLEEFKGFAV</sequence>
<dbReference type="AlphaFoldDB" id="G2EDE8"/>
<comment type="caution">
    <text evidence="1">The sequence shown here is derived from an EMBL/GenBank/DDBJ whole genome shotgun (WGS) entry which is preliminary data.</text>
</comment>
<dbReference type="PATRIC" id="fig|1046627.3.peg.1546"/>
<proteinExistence type="predicted"/>
<dbReference type="OrthoDB" id="1428739at2"/>
<dbReference type="RefSeq" id="WP_008637075.1">
    <property type="nucleotide sequence ID" value="NZ_AFXZ01000025.1"/>
</dbReference>
<protein>
    <submittedName>
        <fullName evidence="1">Uncharacterized protein</fullName>
    </submittedName>
</protein>